<keyword evidence="1" id="KW-0547">Nucleotide-binding</keyword>
<dbReference type="GO" id="GO:0005524">
    <property type="term" value="F:ATP binding"/>
    <property type="evidence" value="ECO:0007669"/>
    <property type="project" value="UniProtKB-KW"/>
</dbReference>
<organism evidence="1 2">
    <name type="scientific">Luteolibacter arcticus</name>
    <dbReference type="NCBI Taxonomy" id="1581411"/>
    <lineage>
        <taxon>Bacteria</taxon>
        <taxon>Pseudomonadati</taxon>
        <taxon>Verrucomicrobiota</taxon>
        <taxon>Verrucomicrobiia</taxon>
        <taxon>Verrucomicrobiales</taxon>
        <taxon>Verrucomicrobiaceae</taxon>
        <taxon>Luteolibacter</taxon>
    </lineage>
</organism>
<name>A0ABT3GNL1_9BACT</name>
<keyword evidence="1" id="KW-0067">ATP-binding</keyword>
<gene>
    <name evidence="1" type="ORF">OKA05_21110</name>
</gene>
<dbReference type="SUPFAM" id="SSF52540">
    <property type="entry name" value="P-loop containing nucleoside triphosphate hydrolases"/>
    <property type="match status" value="1"/>
</dbReference>
<dbReference type="InterPro" id="IPR027417">
    <property type="entry name" value="P-loop_NTPase"/>
</dbReference>
<dbReference type="EMBL" id="JAPDDT010000012">
    <property type="protein sequence ID" value="MCW1925074.1"/>
    <property type="molecule type" value="Genomic_DNA"/>
</dbReference>
<evidence type="ECO:0000313" key="2">
    <source>
        <dbReference type="Proteomes" id="UP001320876"/>
    </source>
</evidence>
<evidence type="ECO:0000313" key="1">
    <source>
        <dbReference type="EMBL" id="MCW1925074.1"/>
    </source>
</evidence>
<proteinExistence type="predicted"/>
<protein>
    <submittedName>
        <fullName evidence="1">ATP-binding protein</fullName>
    </submittedName>
</protein>
<sequence length="1064" mass="118204">MEEERTRLGAFAVGVALTGIIAAVLSATSPAIGVTAFGLTSISTFLGKKVGEIRKRSRGMASALKNHHLAEVTATALELVIRDSPELTKHCPDFATVARKHWLDLLEQGDPRIDSFKEDELDERMTVLLSEKQAGEPTGERMLAYQWIAILKEVNVQLPAGERMDRHSLQQLAAHLVAKFPDRIYRAFKQDAADGGEAFGGVVMRMLASIRTDIRELQAGVPAGAVDDGLCKWLDDVSGRIDENSRKIDGVRDAVETSREDLKAHVSAENDALDQKLAIRLDNLEALFKEHADKSPPEIPPAVPHVAAVTTLWMPPARPNPLFCGRDRELDAIRKCRDELRSSRVVLCGAPGIGKTALAIQWCASVDPKPSRVLWIDCLSPQTIDDSLRALVGSGAAAGGAAEPTPHMLEQALRVAIDSLQREQDWVLIADRCDTEESLVAFRSRFSAITQGYVIVTSRLRSWPAEDLPFEVDELAVEHASTLLFRQTGGTTKEPAADARIVADRLVVELGCLPLAIVESANLIRQRAISPADYEQMLLAKRREFSAAAPDAGTAARSGLTATYAIAFEERSGDAMGLLTCFSFLDCENIPRRFINHYESFVRAHLPESASIEGFLFELRDHSLAEIGADGIIRVNRILRDVLRELCPREQYLLMLGVAALLCANFEWNSRKEAEPHFRRISEQLFLVPLEQQSDKLCVFGAMFQITFADLLHKRWKMADAVQVAQSAFRTIGSRPTVFFDYISKDATGLILVHRLGELFKRYHCMAEAGQCFRWAEEAFRALPNPSTPEILDHHLGVGIRFISRLVEAGEYDRAATLAQSQIGRVQTLRAELPDNRDLLVLEFLAERSLGDVYHGKEDWIPACAAYRRSWELLMSCANHEATPEQKHSIMIGGLMRMAGAVYRVEGKKSSALAIRTGLEEARRNNFLDQAGVKKPAWIKSLTISNEKSEFIQGFLTGEIASACSRLDPGNKSLRKMAIFFRGVQMLASARRHAVVKFAGRGFEAMLKPVLKLFFAVATRVTKNEQVKELFTFRGQAKAMRAYGDEELADMYEEADRRSPKGWY</sequence>
<dbReference type="Gene3D" id="3.40.50.300">
    <property type="entry name" value="P-loop containing nucleotide triphosphate hydrolases"/>
    <property type="match status" value="1"/>
</dbReference>
<accession>A0ABT3GNL1</accession>
<keyword evidence="2" id="KW-1185">Reference proteome</keyword>
<dbReference type="Proteomes" id="UP001320876">
    <property type="component" value="Unassembled WGS sequence"/>
</dbReference>
<reference evidence="1 2" key="1">
    <citation type="submission" date="2022-10" db="EMBL/GenBank/DDBJ databases">
        <title>Luteolibacter arcticus strain CCTCC AB 2014275, whole genome shotgun sequencing project.</title>
        <authorList>
            <person name="Zhao G."/>
            <person name="Shen L."/>
        </authorList>
    </citation>
    <scope>NUCLEOTIDE SEQUENCE [LARGE SCALE GENOMIC DNA]</scope>
    <source>
        <strain evidence="1 2">CCTCC AB 2014275</strain>
    </source>
</reference>
<comment type="caution">
    <text evidence="1">The sequence shown here is derived from an EMBL/GenBank/DDBJ whole genome shotgun (WGS) entry which is preliminary data.</text>
</comment>